<organism evidence="1 2">
    <name type="scientific">Vibrio azureus NBRC 104587</name>
    <dbReference type="NCBI Taxonomy" id="1219077"/>
    <lineage>
        <taxon>Bacteria</taxon>
        <taxon>Pseudomonadati</taxon>
        <taxon>Pseudomonadota</taxon>
        <taxon>Gammaproteobacteria</taxon>
        <taxon>Vibrionales</taxon>
        <taxon>Vibrionaceae</taxon>
        <taxon>Vibrio</taxon>
    </lineage>
</organism>
<keyword evidence="2" id="KW-1185">Reference proteome</keyword>
<comment type="caution">
    <text evidence="1">The sequence shown here is derived from an EMBL/GenBank/DDBJ whole genome shotgun (WGS) entry which is preliminary data.</text>
</comment>
<protein>
    <submittedName>
        <fullName evidence="1">Uncharacterized protein</fullName>
    </submittedName>
</protein>
<gene>
    <name evidence="1" type="ORF">VAZ01S_148_00010</name>
</gene>
<reference evidence="1 2" key="1">
    <citation type="submission" date="2013-09" db="EMBL/GenBank/DDBJ databases">
        <title>Whole genome shotgun sequence of Vibrio azureus NBRC 104587.</title>
        <authorList>
            <person name="Isaki S."/>
            <person name="Hosoyama A."/>
            <person name="Numata M."/>
            <person name="Hashimoto M."/>
            <person name="Hosoyama Y."/>
            <person name="Tsuchikane K."/>
            <person name="Noguchi M."/>
            <person name="Hirakata S."/>
            <person name="Ichikawa N."/>
            <person name="Ohji S."/>
            <person name="Yamazoe A."/>
            <person name="Fujita N."/>
        </authorList>
    </citation>
    <scope>NUCLEOTIDE SEQUENCE [LARGE SCALE GENOMIC DNA]</scope>
    <source>
        <strain evidence="1 2">NBRC 104587</strain>
    </source>
</reference>
<evidence type="ECO:0000313" key="2">
    <source>
        <dbReference type="Proteomes" id="UP000016567"/>
    </source>
</evidence>
<dbReference type="eggNOG" id="ENOG5032J07">
    <property type="taxonomic scope" value="Bacteria"/>
</dbReference>
<proteinExistence type="predicted"/>
<dbReference type="CDD" id="cd20705">
    <property type="entry name" value="MIX_I"/>
    <property type="match status" value="1"/>
</dbReference>
<dbReference type="RefSeq" id="WP_021711926.1">
    <property type="nucleotide sequence ID" value="NZ_BATL01000148.1"/>
</dbReference>
<accession>U3AE56</accession>
<dbReference type="STRING" id="1219077.VAZ01S_148_00010"/>
<evidence type="ECO:0000313" key="1">
    <source>
        <dbReference type="EMBL" id="GAD78201.1"/>
    </source>
</evidence>
<dbReference type="AlphaFoldDB" id="U3AE56"/>
<dbReference type="EMBL" id="BATL01000148">
    <property type="protein sequence ID" value="GAD78201.1"/>
    <property type="molecule type" value="Genomic_DNA"/>
</dbReference>
<name>U3AE56_9VIBR</name>
<sequence length="678" mass="76682">MNSNVRFIPSSKLSKAELPFVLTPDECIDIFSRVRNPNDILKSLPNELSQRISLSAKKSTSGLLKSMEAELVKVDWIAVSNSPRRGALSDAQINRYPKLKTYIQSVIYTGKTKVNKASYQPVTDDVVLPKDYIYVPSDPIPENKIVVEVAGQSPASNAAFYLSKSNDLSAKITQAKPDKKVSHRSLVKFEQLESVPRDLYLHIKMQGHPNPLSLRLAEGIMPVSKETEMAEWDNVLVPVRPLAYLNEEKSKSKSAELKAGYLYIFWKGKLWRELFITDKSYYQDIDVEYFRHLEQQEKKKQNPQPITRYPEGFDQQHVLLPYKIKGKLQQGENGLKLLFRPQALTFAQIEKFEQDSAKLDKESTALDDINTYSAEQSFSDKNHILGVSSAQIHEVSEKDMPWLSDNAVVVDSLKDTNIAVAYVDGHNSGLRVELKTLGKYPIPEADFLIQFEDGTSQQERLDEEGFHFFESIPEGEFTITYSDYDDVYVKSVAAHICDAIKHRNKSKTFRLLSQSTEAIPMIVEAYDKYFNNNQGNGLVKDILHLFTRPNIRVAVIGLLVAGGVDVGGGETYYPPEATQNTILAIQAQPALSTVIKDSVLKLKLNRQRAIVESTKAYSEYKWFIAHSQQAIKDEGAPPLAYLGKDIDIEFKPEFYGQHIIMCRHQYHPGDGSTRPAEY</sequence>
<dbReference type="Proteomes" id="UP000016567">
    <property type="component" value="Unassembled WGS sequence"/>
</dbReference>
<feature type="non-terminal residue" evidence="1">
    <location>
        <position position="678"/>
    </location>
</feature>